<dbReference type="PANTHER" id="PTHR36565:SF1">
    <property type="entry name" value="UPF0332 PROTEIN TM_1000"/>
    <property type="match status" value="1"/>
</dbReference>
<evidence type="ECO:0000256" key="1">
    <source>
        <dbReference type="ARBA" id="ARBA00038248"/>
    </source>
</evidence>
<dbReference type="Pfam" id="PF05168">
    <property type="entry name" value="HEPN"/>
    <property type="match status" value="1"/>
</dbReference>
<dbReference type="Proteomes" id="UP000221024">
    <property type="component" value="Unassembled WGS sequence"/>
</dbReference>
<comment type="similarity">
    <text evidence="1">Belongs to the UPF0332 family.</text>
</comment>
<gene>
    <name evidence="3" type="ORF">CRI93_14685</name>
</gene>
<name>A0A2H3NKM8_9BACT</name>
<sequence length="123" mass="13653">MSDTDQALMEKARQALDDARLLLQHKRAEAAVNRAYYAAFHAARAALLTEDETPSSHAGVKTRFSYHFVRTGRIPHATASTLAEAETMRNRADYDAFAVFELDAAADMINDVEQLIEAIADVR</sequence>
<dbReference type="AlphaFoldDB" id="A0A2H3NKM8"/>
<comment type="caution">
    <text evidence="3">The sequence shown here is derived from an EMBL/GenBank/DDBJ whole genome shotgun (WGS) entry which is preliminary data.</text>
</comment>
<protein>
    <submittedName>
        <fullName evidence="3">HEPN domain-containing protein</fullName>
    </submittedName>
</protein>
<dbReference type="InterPro" id="IPR007842">
    <property type="entry name" value="HEPN_dom"/>
</dbReference>
<evidence type="ECO:0000313" key="4">
    <source>
        <dbReference type="Proteomes" id="UP000221024"/>
    </source>
</evidence>
<dbReference type="OrthoDB" id="1494057at2"/>
<keyword evidence="4" id="KW-1185">Reference proteome</keyword>
<proteinExistence type="inferred from homology"/>
<dbReference type="PANTHER" id="PTHR36565">
    <property type="entry name" value="UPF0332 PROTEIN TM_1000"/>
    <property type="match status" value="1"/>
</dbReference>
<dbReference type="Gene3D" id="1.20.120.330">
    <property type="entry name" value="Nucleotidyltransferases domain 2"/>
    <property type="match status" value="1"/>
</dbReference>
<dbReference type="InterPro" id="IPR052226">
    <property type="entry name" value="UPF0332_toxin"/>
</dbReference>
<feature type="domain" description="HEPN" evidence="2">
    <location>
        <begin position="7"/>
        <end position="119"/>
    </location>
</feature>
<dbReference type="EMBL" id="PDEP01000021">
    <property type="protein sequence ID" value="PEN04752.1"/>
    <property type="molecule type" value="Genomic_DNA"/>
</dbReference>
<evidence type="ECO:0000313" key="3">
    <source>
        <dbReference type="EMBL" id="PEN04752.1"/>
    </source>
</evidence>
<evidence type="ECO:0000259" key="2">
    <source>
        <dbReference type="Pfam" id="PF05168"/>
    </source>
</evidence>
<accession>A0A2H3NKM8</accession>
<organism evidence="3 4">
    <name type="scientific">Longimonas halophila</name>
    <dbReference type="NCBI Taxonomy" id="1469170"/>
    <lineage>
        <taxon>Bacteria</taxon>
        <taxon>Pseudomonadati</taxon>
        <taxon>Rhodothermota</taxon>
        <taxon>Rhodothermia</taxon>
        <taxon>Rhodothermales</taxon>
        <taxon>Salisaetaceae</taxon>
        <taxon>Longimonas</taxon>
    </lineage>
</organism>
<reference evidence="3 4" key="1">
    <citation type="submission" date="2017-10" db="EMBL/GenBank/DDBJ databases">
        <title>Draft genome of Longimonas halophila.</title>
        <authorList>
            <person name="Goh K.M."/>
            <person name="Shamsir M.S."/>
            <person name="Lim S.W."/>
        </authorList>
    </citation>
    <scope>NUCLEOTIDE SEQUENCE [LARGE SCALE GENOMIC DNA]</scope>
    <source>
        <strain evidence="3 4">KCTC 42399</strain>
    </source>
</reference>
<dbReference type="RefSeq" id="WP_098063430.1">
    <property type="nucleotide sequence ID" value="NZ_PDEP01000021.1"/>
</dbReference>